<dbReference type="AlphaFoldDB" id="A0A9P1BFS9"/>
<proteinExistence type="predicted"/>
<organism evidence="1">
    <name type="scientific">Cladocopium goreaui</name>
    <dbReference type="NCBI Taxonomy" id="2562237"/>
    <lineage>
        <taxon>Eukaryota</taxon>
        <taxon>Sar</taxon>
        <taxon>Alveolata</taxon>
        <taxon>Dinophyceae</taxon>
        <taxon>Suessiales</taxon>
        <taxon>Symbiodiniaceae</taxon>
        <taxon>Cladocopium</taxon>
    </lineage>
</organism>
<dbReference type="EMBL" id="CAMXCT010000028">
    <property type="protein sequence ID" value="CAI3972688.1"/>
    <property type="molecule type" value="Genomic_DNA"/>
</dbReference>
<evidence type="ECO:0000313" key="2">
    <source>
        <dbReference type="EMBL" id="CAL1126063.1"/>
    </source>
</evidence>
<dbReference type="EMBL" id="CAMXCT020000028">
    <property type="protein sequence ID" value="CAL1126063.1"/>
    <property type="molecule type" value="Genomic_DNA"/>
</dbReference>
<name>A0A9P1BFS9_9DINO</name>
<reference evidence="1" key="1">
    <citation type="submission" date="2022-10" db="EMBL/GenBank/DDBJ databases">
        <authorList>
            <person name="Chen Y."/>
            <person name="Dougan E. K."/>
            <person name="Chan C."/>
            <person name="Rhodes N."/>
            <person name="Thang M."/>
        </authorList>
    </citation>
    <scope>NUCLEOTIDE SEQUENCE</scope>
</reference>
<gene>
    <name evidence="1" type="ORF">C1SCF055_LOCUS1251</name>
</gene>
<reference evidence="2" key="2">
    <citation type="submission" date="2024-04" db="EMBL/GenBank/DDBJ databases">
        <authorList>
            <person name="Chen Y."/>
            <person name="Shah S."/>
            <person name="Dougan E. K."/>
            <person name="Thang M."/>
            <person name="Chan C."/>
        </authorList>
    </citation>
    <scope>NUCLEOTIDE SEQUENCE [LARGE SCALE GENOMIC DNA]</scope>
</reference>
<comment type="caution">
    <text evidence="1">The sequence shown here is derived from an EMBL/GenBank/DDBJ whole genome shotgun (WGS) entry which is preliminary data.</text>
</comment>
<keyword evidence="3" id="KW-1185">Reference proteome</keyword>
<dbReference type="Proteomes" id="UP001152797">
    <property type="component" value="Unassembled WGS sequence"/>
</dbReference>
<evidence type="ECO:0000313" key="1">
    <source>
        <dbReference type="EMBL" id="CAI3972688.1"/>
    </source>
</evidence>
<accession>A0A9P1BFS9</accession>
<evidence type="ECO:0000313" key="3">
    <source>
        <dbReference type="Proteomes" id="UP001152797"/>
    </source>
</evidence>
<sequence length="60" mass="7190">MQPWRSQKQCTRMRQESLSRLFSKSFVVRFWHYGVASESSRPTLRSLCANFSQRLYTICI</sequence>
<protein>
    <submittedName>
        <fullName evidence="1">Uncharacterized protein</fullName>
    </submittedName>
</protein>
<dbReference type="EMBL" id="CAMXCT030000028">
    <property type="protein sequence ID" value="CAL4760000.1"/>
    <property type="molecule type" value="Genomic_DNA"/>
</dbReference>